<keyword evidence="2" id="KW-0472">Membrane</keyword>
<evidence type="ECO:0000313" key="3">
    <source>
        <dbReference type="EMBL" id="MBB4064493.1"/>
    </source>
</evidence>
<name>A0A7W6NK43_9HYPH</name>
<evidence type="ECO:0000256" key="2">
    <source>
        <dbReference type="SAM" id="Phobius"/>
    </source>
</evidence>
<gene>
    <name evidence="3" type="ORF">GGR23_001670</name>
</gene>
<evidence type="ECO:0000313" key="4">
    <source>
        <dbReference type="Proteomes" id="UP000528286"/>
    </source>
</evidence>
<evidence type="ECO:0000256" key="1">
    <source>
        <dbReference type="SAM" id="MobiDB-lite"/>
    </source>
</evidence>
<accession>A0A7W6NK43</accession>
<dbReference type="Proteomes" id="UP000528286">
    <property type="component" value="Unassembled WGS sequence"/>
</dbReference>
<proteinExistence type="predicted"/>
<protein>
    <submittedName>
        <fullName evidence="3">Uncharacterized protein</fullName>
    </submittedName>
</protein>
<sequence length="100" mass="10580">MDITQIYMASPDWIKALLVAAPFATAVAIAFLFRPARPARSSQAPDAFGEAAAPVSPHIWHSPVERGEESSGFARESELHGPVAIAGRPASDPDESASPR</sequence>
<feature type="transmembrane region" description="Helical" evidence="2">
    <location>
        <begin position="13"/>
        <end position="33"/>
    </location>
</feature>
<organism evidence="3 4">
    <name type="scientific">Gellertiella hungarica</name>
    <dbReference type="NCBI Taxonomy" id="1572859"/>
    <lineage>
        <taxon>Bacteria</taxon>
        <taxon>Pseudomonadati</taxon>
        <taxon>Pseudomonadota</taxon>
        <taxon>Alphaproteobacteria</taxon>
        <taxon>Hyphomicrobiales</taxon>
        <taxon>Rhizobiaceae</taxon>
        <taxon>Gellertiella</taxon>
    </lineage>
</organism>
<dbReference type="AlphaFoldDB" id="A0A7W6NK43"/>
<keyword evidence="2" id="KW-1133">Transmembrane helix</keyword>
<dbReference type="EMBL" id="JACIEZ010000002">
    <property type="protein sequence ID" value="MBB4064493.1"/>
    <property type="molecule type" value="Genomic_DNA"/>
</dbReference>
<reference evidence="3 4" key="1">
    <citation type="submission" date="2020-08" db="EMBL/GenBank/DDBJ databases">
        <title>Genomic Encyclopedia of Type Strains, Phase IV (KMG-IV): sequencing the most valuable type-strain genomes for metagenomic binning, comparative biology and taxonomic classification.</title>
        <authorList>
            <person name="Goeker M."/>
        </authorList>
    </citation>
    <scope>NUCLEOTIDE SEQUENCE [LARGE SCALE GENOMIC DNA]</scope>
    <source>
        <strain evidence="3 4">DSM 29853</strain>
    </source>
</reference>
<comment type="caution">
    <text evidence="3">The sequence shown here is derived from an EMBL/GenBank/DDBJ whole genome shotgun (WGS) entry which is preliminary data.</text>
</comment>
<dbReference type="RefSeq" id="WP_183365707.1">
    <property type="nucleotide sequence ID" value="NZ_JACIEZ010000002.1"/>
</dbReference>
<feature type="compositionally biased region" description="Basic and acidic residues" evidence="1">
    <location>
        <begin position="63"/>
        <end position="79"/>
    </location>
</feature>
<feature type="region of interest" description="Disordered" evidence="1">
    <location>
        <begin position="58"/>
        <end position="100"/>
    </location>
</feature>
<keyword evidence="4" id="KW-1185">Reference proteome</keyword>
<keyword evidence="2" id="KW-0812">Transmembrane</keyword>